<dbReference type="PROSITE" id="PS51375">
    <property type="entry name" value="PPR"/>
    <property type="match status" value="2"/>
</dbReference>
<dbReference type="KEGG" id="aplc:110985576"/>
<dbReference type="PANTHER" id="PTHR24014">
    <property type="entry name" value="2-OXOGLUTARATE AND IRON-DEPENDENT OXYGENASE DOMAIN-CONTAINING PROTEIN 2"/>
    <property type="match status" value="1"/>
</dbReference>
<dbReference type="NCBIfam" id="TIGR00756">
    <property type="entry name" value="PPR"/>
    <property type="match status" value="2"/>
</dbReference>
<evidence type="ECO:0000256" key="1">
    <source>
        <dbReference type="PROSITE-ProRule" id="PRU00708"/>
    </source>
</evidence>
<dbReference type="FunFam" id="1.25.40.10:FF:000638">
    <property type="entry name" value="Pentatricopeptide repeat domain 1"/>
    <property type="match status" value="1"/>
</dbReference>
<evidence type="ECO:0000313" key="3">
    <source>
        <dbReference type="Proteomes" id="UP000694845"/>
    </source>
</evidence>
<gene>
    <name evidence="4 5 6 7" type="primary">LOC110985576</name>
</gene>
<feature type="compositionally biased region" description="Acidic residues" evidence="2">
    <location>
        <begin position="190"/>
        <end position="201"/>
    </location>
</feature>
<feature type="repeat" description="PPR" evidence="1">
    <location>
        <begin position="251"/>
        <end position="285"/>
    </location>
</feature>
<evidence type="ECO:0000313" key="7">
    <source>
        <dbReference type="RefSeq" id="XP_022102388.1"/>
    </source>
</evidence>
<dbReference type="Gene3D" id="1.25.40.10">
    <property type="entry name" value="Tetratricopeptide repeat domain"/>
    <property type="match status" value="3"/>
</dbReference>
<dbReference type="GO" id="GO:0000049">
    <property type="term" value="F:tRNA binding"/>
    <property type="evidence" value="ECO:0007669"/>
    <property type="project" value="TreeGrafter"/>
</dbReference>
<dbReference type="AlphaFoldDB" id="A0A8B7ZBM7"/>
<dbReference type="RefSeq" id="XP_022102387.1">
    <property type="nucleotide sequence ID" value="XM_022246695.1"/>
</dbReference>
<organism evidence="3 6">
    <name type="scientific">Acanthaster planci</name>
    <name type="common">Crown-of-thorns starfish</name>
    <dbReference type="NCBI Taxonomy" id="133434"/>
    <lineage>
        <taxon>Eukaryota</taxon>
        <taxon>Metazoa</taxon>
        <taxon>Echinodermata</taxon>
        <taxon>Eleutherozoa</taxon>
        <taxon>Asterozoa</taxon>
        <taxon>Asteroidea</taxon>
        <taxon>Valvatacea</taxon>
        <taxon>Valvatida</taxon>
        <taxon>Acanthasteridae</taxon>
        <taxon>Acanthaster</taxon>
    </lineage>
</organism>
<dbReference type="OrthoDB" id="185373at2759"/>
<dbReference type="GO" id="GO:0042780">
    <property type="term" value="P:tRNA 3'-end processing"/>
    <property type="evidence" value="ECO:0007669"/>
    <property type="project" value="TreeGrafter"/>
</dbReference>
<dbReference type="Pfam" id="PF13041">
    <property type="entry name" value="PPR_2"/>
    <property type="match status" value="1"/>
</dbReference>
<dbReference type="GO" id="GO:0005759">
    <property type="term" value="C:mitochondrial matrix"/>
    <property type="evidence" value="ECO:0007669"/>
    <property type="project" value="TreeGrafter"/>
</dbReference>
<reference evidence="4 5" key="1">
    <citation type="submission" date="2025-04" db="UniProtKB">
        <authorList>
            <consortium name="RefSeq"/>
        </authorList>
    </citation>
    <scope>IDENTIFICATION</scope>
</reference>
<dbReference type="InterPro" id="IPR002885">
    <property type="entry name" value="PPR_rpt"/>
</dbReference>
<feature type="repeat" description="PPR" evidence="1">
    <location>
        <begin position="326"/>
        <end position="360"/>
    </location>
</feature>
<accession>A0A8B7ZBM7</accession>
<dbReference type="GeneID" id="110985576"/>
<dbReference type="CTD" id="26024"/>
<dbReference type="RefSeq" id="XP_022102386.1">
    <property type="nucleotide sequence ID" value="XM_022246694.1"/>
</dbReference>
<name>A0A8B7ZBM7_ACAPL</name>
<dbReference type="RefSeq" id="XP_022102385.1">
    <property type="nucleotide sequence ID" value="XM_022246693.1"/>
</dbReference>
<evidence type="ECO:0000313" key="4">
    <source>
        <dbReference type="RefSeq" id="XP_022102385.1"/>
    </source>
</evidence>
<proteinExistence type="predicted"/>
<evidence type="ECO:0000313" key="5">
    <source>
        <dbReference type="RefSeq" id="XP_022102386.1"/>
    </source>
</evidence>
<evidence type="ECO:0000256" key="2">
    <source>
        <dbReference type="SAM" id="MobiDB-lite"/>
    </source>
</evidence>
<dbReference type="PANTHER" id="PTHR24014:SF6">
    <property type="entry name" value="PENTATRICOPEPTIDE REPEAT-CONTAINING PROTEIN 1, MITOCHONDRIAL"/>
    <property type="match status" value="1"/>
</dbReference>
<protein>
    <submittedName>
        <fullName evidence="4 5">Pentatricopeptide repeat-containing protein 1, mitochondrial-like isoform X1</fullName>
    </submittedName>
</protein>
<keyword evidence="3" id="KW-1185">Reference proteome</keyword>
<dbReference type="RefSeq" id="XP_022102388.1">
    <property type="nucleotide sequence ID" value="XM_022246696.1"/>
</dbReference>
<feature type="region of interest" description="Disordered" evidence="2">
    <location>
        <begin position="190"/>
        <end position="214"/>
    </location>
</feature>
<dbReference type="InterPro" id="IPR011990">
    <property type="entry name" value="TPR-like_helical_dom_sf"/>
</dbReference>
<evidence type="ECO:0000313" key="6">
    <source>
        <dbReference type="RefSeq" id="XP_022102387.1"/>
    </source>
</evidence>
<dbReference type="Proteomes" id="UP000694845">
    <property type="component" value="Unplaced"/>
</dbReference>
<dbReference type="Pfam" id="PF01535">
    <property type="entry name" value="PPR"/>
    <property type="match status" value="1"/>
</dbReference>
<sequence>MELFPAVLSLQGQKLITPFRLPRFVMNKKPSATLSHLPRFFQKDDDILRTSGPRLTSARTLASYPSPRWAPCFSVSSLPSQCRPVSSILTVCQTTYFPSPPFSPKVWFSQSSESLHPSSRTDEEKERVMLSEYGRTYSATKRYTERRSAEQESDDEVMAQEKLDDLSPEDTFGTLTNKYEKKFRVEGDPYDIEVDSDDDGTGDQRAMPPGRRNTPIWYGNQMKRLVKEGKLMEAIDMLEIRMLKEDRVQPTEFNYNVLIGACGREGYTKKAFKLYNQMKQRGLTPSEVTFTALFNACAESPWPLTDGLTRLRHLHSQLQEKGITVNQITHHAMIKAYAKCGDLPVAFDLFRDLLSSGTELTSESFAFLLFACASDKQRGLVYAIEAWRQMLQRGIKPDIYTYNLLLRITRDCGIGDLEFATRILLNHMAEGHPEMLPNPGKTGRKAYWQRSSQTGVQRSQGHTTEEMIELTPLEVKHDASLDVDNKATLNPVGQFGGADQTLVPQEPLPNLLDLSADISRVQSLANVSTSPDRLALLGGARGVLDSMKEHGVIPNVKTLTLMMESLPMTTEDEERLLEVVEEYKVKVDVDFYNAIIRRRSRRADLEAAKAILPLIQQKGLFPNLRTFVNLACECVKPKDGIQLLKDMKEAGLKPTVHVYGALITAAARRQDYWYQTELLKCMEKDKVSPNEQILEKLETMAAFGQNPSKSGLSKRQASKQAKLNLFRGFYTRWLDRMGVEEKSHPWKKFYRPRASPASLES</sequence>
<dbReference type="Pfam" id="PF13812">
    <property type="entry name" value="PPR_3"/>
    <property type="match status" value="2"/>
</dbReference>